<dbReference type="Pfam" id="PF08811">
    <property type="entry name" value="DUF1800"/>
    <property type="match status" value="1"/>
</dbReference>
<keyword evidence="4" id="KW-1185">Reference proteome</keyword>
<feature type="signal peptide" evidence="2">
    <location>
        <begin position="1"/>
        <end position="20"/>
    </location>
</feature>
<organism evidence="3 4">
    <name type="scientific">Terriglobus albidus</name>
    <dbReference type="NCBI Taxonomy" id="1592106"/>
    <lineage>
        <taxon>Bacteria</taxon>
        <taxon>Pseudomonadati</taxon>
        <taxon>Acidobacteriota</taxon>
        <taxon>Terriglobia</taxon>
        <taxon>Terriglobales</taxon>
        <taxon>Acidobacteriaceae</taxon>
        <taxon>Terriglobus</taxon>
    </lineage>
</organism>
<dbReference type="RefSeq" id="WP_147649421.1">
    <property type="nucleotide sequence ID" value="NZ_CP042806.1"/>
</dbReference>
<evidence type="ECO:0000313" key="4">
    <source>
        <dbReference type="Proteomes" id="UP000321820"/>
    </source>
</evidence>
<feature type="compositionally biased region" description="Low complexity" evidence="1">
    <location>
        <begin position="669"/>
        <end position="685"/>
    </location>
</feature>
<feature type="chain" id="PRO_5023104843" evidence="2">
    <location>
        <begin position="21"/>
        <end position="709"/>
    </location>
</feature>
<dbReference type="Proteomes" id="UP000321820">
    <property type="component" value="Chromosome"/>
</dbReference>
<evidence type="ECO:0000313" key="3">
    <source>
        <dbReference type="EMBL" id="QEE30151.1"/>
    </source>
</evidence>
<dbReference type="EMBL" id="CP042806">
    <property type="protein sequence ID" value="QEE30151.1"/>
    <property type="molecule type" value="Genomic_DNA"/>
</dbReference>
<name>A0A5B9EI54_9BACT</name>
<dbReference type="InterPro" id="IPR014917">
    <property type="entry name" value="DUF1800"/>
</dbReference>
<dbReference type="OrthoDB" id="9772295at2"/>
<dbReference type="KEGG" id="talb:FTW19_20500"/>
<sequence>MRRAFVGFAVVLLPAILLPAQVPKAKAPKTEKATPLQPLTERERAQQILNRFTFGARPGEVEQVLSMGVDKWLAQQLDPNSIKDDVVARRLGDYPVLRMTPDQVVQTFPAQFVVQQVAEGKMPKPSDPQLAAVYEVGLWRWQKSLDDKKVDADGTSHMPTPEQQEEQKKADQATAARIAGELFAIDRKDRMANLLSRPVADRAAFTQYVAGEQRNLLIGEFTPREREYFYAMAAPSGSSYRALQELSEAKMLRMVLSERQVQEVMTDFWFNHFNVYGPKDSDQWYTPAYERDAIRPYALGKFRDLLLATAKSPAMMVYLDNFTSIGPNSEANGGKRIDGKRNGRGLNENYAREVMELHTVGVNGGYSQADVTKLAAVLTGWSVDNQNLGGKFVFDPKKHEPGEKLWFGQTVPDDPQNGQQQGISALTRLASMPQTAHFISWKLAQRFVADDPPPALVDRMADTFQQTYGDIKQVLLTMVHSPEFNSRKYFRNKVKTPQEFLASAFRATATDPGNPGQMVQTLRQMGMPFYGKLEPTGYYITADHWMNTTALIDRLNFAMQLTQSKYGGQKFDSSRLLAVGLMSQPSVSGGVKPVSTPANNNEVRAVKIVDSVSSVRGRTPSQVTGMDVALDVLEKTLVGGPVSEKTNALIHQQVAQPAPQAQTGSQLDQRQAQTSQTQQAAQQQQPMSPPDTLNMLTALVLGSPEFQVR</sequence>
<feature type="region of interest" description="Disordered" evidence="1">
    <location>
        <begin position="653"/>
        <end position="692"/>
    </location>
</feature>
<evidence type="ECO:0000256" key="2">
    <source>
        <dbReference type="SAM" id="SignalP"/>
    </source>
</evidence>
<keyword evidence="2" id="KW-0732">Signal</keyword>
<protein>
    <submittedName>
        <fullName evidence="3">DUF1800 domain-containing protein</fullName>
    </submittedName>
</protein>
<feature type="region of interest" description="Disordered" evidence="1">
    <location>
        <begin position="149"/>
        <end position="169"/>
    </location>
</feature>
<dbReference type="AlphaFoldDB" id="A0A5B9EI54"/>
<reference evidence="3 4" key="1">
    <citation type="submission" date="2019-08" db="EMBL/GenBank/DDBJ databases">
        <title>Complete genome sequence of Terriglobus albidus strain ORNL.</title>
        <authorList>
            <person name="Podar M."/>
        </authorList>
    </citation>
    <scope>NUCLEOTIDE SEQUENCE [LARGE SCALE GENOMIC DNA]</scope>
    <source>
        <strain evidence="3 4">ORNL</strain>
    </source>
</reference>
<gene>
    <name evidence="3" type="ORF">FTW19_20500</name>
</gene>
<evidence type="ECO:0000256" key="1">
    <source>
        <dbReference type="SAM" id="MobiDB-lite"/>
    </source>
</evidence>
<proteinExistence type="predicted"/>
<accession>A0A5B9EI54</accession>
<feature type="compositionally biased region" description="Low complexity" evidence="1">
    <location>
        <begin position="653"/>
        <end position="662"/>
    </location>
</feature>